<sequence length="75" mass="7878">MGGNWAYGNHCFTHGFLQVRGITPFEPAHSGGNHLMTSPALGEAGGNVKLLLTKNHPVPTPAFRAGAPLNLLGFL</sequence>
<reference evidence="1" key="1">
    <citation type="submission" date="2016-07" db="EMBL/GenBank/DDBJ databases">
        <authorList>
            <person name="Bretaudeau A."/>
        </authorList>
    </citation>
    <scope>NUCLEOTIDE SEQUENCE</scope>
    <source>
        <strain evidence="1">Rice</strain>
        <tissue evidence="1">Whole body</tissue>
    </source>
</reference>
<proteinExistence type="predicted"/>
<organism evidence="1">
    <name type="scientific">Spodoptera frugiperda</name>
    <name type="common">Fall armyworm</name>
    <dbReference type="NCBI Taxonomy" id="7108"/>
    <lineage>
        <taxon>Eukaryota</taxon>
        <taxon>Metazoa</taxon>
        <taxon>Ecdysozoa</taxon>
        <taxon>Arthropoda</taxon>
        <taxon>Hexapoda</taxon>
        <taxon>Insecta</taxon>
        <taxon>Pterygota</taxon>
        <taxon>Neoptera</taxon>
        <taxon>Endopterygota</taxon>
        <taxon>Lepidoptera</taxon>
        <taxon>Glossata</taxon>
        <taxon>Ditrysia</taxon>
        <taxon>Noctuoidea</taxon>
        <taxon>Noctuidae</taxon>
        <taxon>Amphipyrinae</taxon>
        <taxon>Spodoptera</taxon>
    </lineage>
</organism>
<accession>A0A2H1VNT9</accession>
<gene>
    <name evidence="1" type="ORF">SFRICE_014488</name>
</gene>
<dbReference type="AlphaFoldDB" id="A0A2H1VNT9"/>
<protein>
    <submittedName>
        <fullName evidence="1">SFRICE_014488</fullName>
    </submittedName>
</protein>
<evidence type="ECO:0000313" key="1">
    <source>
        <dbReference type="EMBL" id="SOQ42468.1"/>
    </source>
</evidence>
<name>A0A2H1VNT9_SPOFR</name>
<dbReference type="EMBL" id="ODYU01003552">
    <property type="protein sequence ID" value="SOQ42468.1"/>
    <property type="molecule type" value="Genomic_DNA"/>
</dbReference>